<dbReference type="Proteomes" id="UP000183974">
    <property type="component" value="Unassembled WGS sequence"/>
</dbReference>
<dbReference type="Pfam" id="PF09718">
    <property type="entry name" value="Tape_meas_lam_C"/>
    <property type="match status" value="1"/>
</dbReference>
<dbReference type="InterPro" id="IPR009628">
    <property type="entry name" value="Phage_tape_measure_N"/>
</dbReference>
<evidence type="ECO:0000313" key="6">
    <source>
        <dbReference type="Proteomes" id="UP000183974"/>
    </source>
</evidence>
<feature type="region of interest" description="Disordered" evidence="2">
    <location>
        <begin position="633"/>
        <end position="660"/>
    </location>
</feature>
<dbReference type="EMBL" id="FRBR01000001">
    <property type="protein sequence ID" value="SHL22432.1"/>
    <property type="molecule type" value="Genomic_DNA"/>
</dbReference>
<proteinExistence type="predicted"/>
<feature type="coiled-coil region" evidence="1">
    <location>
        <begin position="438"/>
        <end position="481"/>
    </location>
</feature>
<dbReference type="RefSeq" id="WP_073033489.1">
    <property type="nucleotide sequence ID" value="NZ_BMLR01000001.1"/>
</dbReference>
<dbReference type="Pfam" id="PF06791">
    <property type="entry name" value="TMP_2"/>
    <property type="match status" value="1"/>
</dbReference>
<feature type="compositionally biased region" description="Low complexity" evidence="2">
    <location>
        <begin position="874"/>
        <end position="885"/>
    </location>
</feature>
<evidence type="ECO:0000256" key="1">
    <source>
        <dbReference type="SAM" id="Coils"/>
    </source>
</evidence>
<evidence type="ECO:0000259" key="3">
    <source>
        <dbReference type="Pfam" id="PF06791"/>
    </source>
</evidence>
<keyword evidence="6" id="KW-1185">Reference proteome</keyword>
<organism evidence="5 6">
    <name type="scientific">Roseovarius pacificus</name>
    <dbReference type="NCBI Taxonomy" id="337701"/>
    <lineage>
        <taxon>Bacteria</taxon>
        <taxon>Pseudomonadati</taxon>
        <taxon>Pseudomonadota</taxon>
        <taxon>Alphaproteobacteria</taxon>
        <taxon>Rhodobacterales</taxon>
        <taxon>Roseobacteraceae</taxon>
        <taxon>Roseovarius</taxon>
    </lineage>
</organism>
<feature type="domain" description="Bacteriophage tail tape measure C-terminal" evidence="4">
    <location>
        <begin position="738"/>
        <end position="796"/>
    </location>
</feature>
<gene>
    <name evidence="5" type="ORF">SAMN05444398_1011061</name>
</gene>
<evidence type="ECO:0000256" key="2">
    <source>
        <dbReference type="SAM" id="MobiDB-lite"/>
    </source>
</evidence>
<feature type="region of interest" description="Disordered" evidence="2">
    <location>
        <begin position="874"/>
        <end position="921"/>
    </location>
</feature>
<sequence>MAETHELRLKIDAGAAESGAKKFRGAIASVRKAVNDLERDTSGAFTSLKSLPKVDVSGLKAATAEANRLSKATAASGNASDRAAENIRKLALQSANALRVSSDQASRLRDRLLSVGDTAGLAKLEAGLARLRTSLTNATSGLDVQESRSQYSTLASELNRTARESERLRAETISAAQAQETAANAARTRTEALQRLRAAHDPLFANSQRYEQSLREIQQLEDAGVMSAQRAAQAREQASQTLMAASAANTRYAKTATVSSMHTANMAAQFNDIGVMLAAGQSPLLLAVQQGTQVSQVLNMMGNRASILATLKSGFLSMVSPVSLVTVGVIALGAAIIQHIGSAIPPTVTFKDAMEDLNESISNASNAASKTDSYAALRDEYGAVTTEVLRLIEVQKQLAQIDALSDLRAARDSLSGESFEIGWLKSLAGYADTAAGRARRLRDELDLTKEAATTLESLWSRSRATNNAEELADLYAQMRETIIDSVGGVENLTGAQGEHVRKLTEAEDAARRTSGAIGGAVDQTYAWAGAMAGVRMEIAAILSSLASIGGGVLSNAARASELTALNAGKNVRAAAVERERFMFNQKMAAKEMQANATGGVAGWAQKQLIDAERHQFNEGLRLDAQLDAAREAARKAAKSSSKGGGGSRKAALTEEQKATEELTKSLKDRLNSLQEERIELDLVASGQFETAEGARAMAEAMVAGGGAVDKTTAAMIRQIDAAAKLNEELKRVSEDPVKKWRESVPTWKDAATEIEMGAINHVRDALSEMIQTGKFDIESLGEAILGTVADIVADKATKELHTLLGGADRENGGLFGGLFGGFKSIGDPETPNITGGEGAGVAQGGAQAAQAISSGMIQAGQQVSQQINAAMTQGGQQAGQQARMGHVQGGQSAANATRAAGMQHGQQVRSATMTSGQQHATKVKTAIETGGQQHAQMIRGASASGGGGGGLLSGLFGGDGIGGILSMAVGAFAEGGMSNSPVGMATAPISAFRHAPHFSAGTPNTSGIPAILHDNEAVVNLTKGRKIPVELNGDPATGAGGGVVNNFNWNVTSPDADSFRRSQKQLASDAFSASRRAAAANE</sequence>
<name>A0A1M6YWI2_9RHOB</name>
<feature type="compositionally biased region" description="Basic and acidic residues" evidence="2">
    <location>
        <begin position="651"/>
        <end position="660"/>
    </location>
</feature>
<feature type="compositionally biased region" description="Polar residues" evidence="2">
    <location>
        <begin position="904"/>
        <end position="920"/>
    </location>
</feature>
<accession>A0A1M6YWI2</accession>
<dbReference type="InterPro" id="IPR006431">
    <property type="entry name" value="Phage_tape_meas_C"/>
</dbReference>
<dbReference type="STRING" id="337701.SAMN05444398_1011061"/>
<evidence type="ECO:0000313" key="5">
    <source>
        <dbReference type="EMBL" id="SHL22432.1"/>
    </source>
</evidence>
<protein>
    <submittedName>
        <fullName evidence="5">Lambda phage tail tape-measure protein (Tape_meas_lam_C)</fullName>
    </submittedName>
</protein>
<dbReference type="AlphaFoldDB" id="A0A1M6YWI2"/>
<evidence type="ECO:0000259" key="4">
    <source>
        <dbReference type="Pfam" id="PF09718"/>
    </source>
</evidence>
<reference evidence="5 6" key="1">
    <citation type="submission" date="2016-11" db="EMBL/GenBank/DDBJ databases">
        <authorList>
            <person name="Jaros S."/>
            <person name="Januszkiewicz K."/>
            <person name="Wedrychowicz H."/>
        </authorList>
    </citation>
    <scope>NUCLEOTIDE SEQUENCE [LARGE SCALE GENOMIC DNA]</scope>
    <source>
        <strain evidence="5 6">DSM 29589</strain>
    </source>
</reference>
<feature type="domain" description="Bacteriophage tail tape measure N-terminal" evidence="3">
    <location>
        <begin position="252"/>
        <end position="338"/>
    </location>
</feature>
<keyword evidence="1" id="KW-0175">Coiled coil</keyword>
<dbReference type="OrthoDB" id="7710249at2"/>